<name>A0ABQ5A962_9ASTR</name>
<sequence>MIELANRDIALQVGIARVCLCSGKKIPIPSRFHSNSLVSGKRSLRPLILGRPFLRTARALIDVHGEEMILRDGDERLILNMRNDTSRYSNTPQKESINMIDIYNISHKEYLEDLFANEKITNHPRIDYLPFDAESDLREIELLLKQDPIEEMDSILEDFKLIKNSSRCQLFVDILLRCSMNELL</sequence>
<accession>A0ABQ5A962</accession>
<keyword evidence="2" id="KW-1185">Reference proteome</keyword>
<proteinExistence type="predicted"/>
<evidence type="ECO:0000313" key="1">
    <source>
        <dbReference type="EMBL" id="GJS99165.1"/>
    </source>
</evidence>
<comment type="caution">
    <text evidence="1">The sequence shown here is derived from an EMBL/GenBank/DDBJ whole genome shotgun (WGS) entry which is preliminary data.</text>
</comment>
<gene>
    <name evidence="1" type="ORF">Tco_0820335</name>
</gene>
<protein>
    <recommendedName>
        <fullName evidence="3">Reverse transcriptase domain-containing protein</fullName>
    </recommendedName>
</protein>
<reference evidence="1" key="1">
    <citation type="journal article" date="2022" name="Int. J. Mol. Sci.">
        <title>Draft Genome of Tanacetum Coccineum: Genomic Comparison of Closely Related Tanacetum-Family Plants.</title>
        <authorList>
            <person name="Yamashiro T."/>
            <person name="Shiraishi A."/>
            <person name="Nakayama K."/>
            <person name="Satake H."/>
        </authorList>
    </citation>
    <scope>NUCLEOTIDE SEQUENCE</scope>
</reference>
<evidence type="ECO:0008006" key="3">
    <source>
        <dbReference type="Google" id="ProtNLM"/>
    </source>
</evidence>
<dbReference type="EMBL" id="BQNB010012098">
    <property type="protein sequence ID" value="GJS99165.1"/>
    <property type="molecule type" value="Genomic_DNA"/>
</dbReference>
<evidence type="ECO:0000313" key="2">
    <source>
        <dbReference type="Proteomes" id="UP001151760"/>
    </source>
</evidence>
<reference evidence="1" key="2">
    <citation type="submission" date="2022-01" db="EMBL/GenBank/DDBJ databases">
        <authorList>
            <person name="Yamashiro T."/>
            <person name="Shiraishi A."/>
            <person name="Satake H."/>
            <person name="Nakayama K."/>
        </authorList>
    </citation>
    <scope>NUCLEOTIDE SEQUENCE</scope>
</reference>
<organism evidence="1 2">
    <name type="scientific">Tanacetum coccineum</name>
    <dbReference type="NCBI Taxonomy" id="301880"/>
    <lineage>
        <taxon>Eukaryota</taxon>
        <taxon>Viridiplantae</taxon>
        <taxon>Streptophyta</taxon>
        <taxon>Embryophyta</taxon>
        <taxon>Tracheophyta</taxon>
        <taxon>Spermatophyta</taxon>
        <taxon>Magnoliopsida</taxon>
        <taxon>eudicotyledons</taxon>
        <taxon>Gunneridae</taxon>
        <taxon>Pentapetalae</taxon>
        <taxon>asterids</taxon>
        <taxon>campanulids</taxon>
        <taxon>Asterales</taxon>
        <taxon>Asteraceae</taxon>
        <taxon>Asteroideae</taxon>
        <taxon>Anthemideae</taxon>
        <taxon>Anthemidinae</taxon>
        <taxon>Tanacetum</taxon>
    </lineage>
</organism>
<dbReference type="Proteomes" id="UP001151760">
    <property type="component" value="Unassembled WGS sequence"/>
</dbReference>